<name>A0AAU6W3X8_9VIRU</name>
<proteinExistence type="predicted"/>
<protein>
    <submittedName>
        <fullName evidence="1">Uncharacterized protein</fullName>
    </submittedName>
</protein>
<dbReference type="EMBL" id="PP179332">
    <property type="protein sequence ID" value="XAI71191.1"/>
    <property type="molecule type" value="Genomic_DNA"/>
</dbReference>
<reference evidence="1" key="1">
    <citation type="journal article" date="2024" name="J. Gen. Virol.">
        <title>Novel phages of Pseudomonas syringae unveil numerous potential auxiliary metabolic genes.</title>
        <authorList>
            <person name="Feltin C."/>
            <person name="Garneau J.R."/>
            <person name="Morris C.E."/>
            <person name="Berard A."/>
            <person name="Torres-Barcelo C."/>
        </authorList>
    </citation>
    <scope>NUCLEOTIDE SEQUENCE</scope>
</reference>
<accession>A0AAU6W3X8</accession>
<sequence length="251" mass="28314">MKLDIQQAIIELNQLAQGGVYKMRGKDNFDVIDSCDGNLKEAVHVFDPNLSDPLLFILNNAAQLVEALHQVSPVTLEPMKHVPPPLTPEQQISVDSTLGQIFGEELDIPEFAYTNFPLADAPRELAMFERIAPGLMGDWDYTPTLKKDEHGRHEEMNIRAAWMGWQQRAQIAQRRPMDMLVAYHAEALQVHPYAYFELAYSRSTGWMAWVCTNVINRDKRRHVLAVGGGATPDEACRYALANMKNVPETAL</sequence>
<organism evidence="1">
    <name type="scientific">Pseudomonas phage Cygsa01</name>
    <dbReference type="NCBI Taxonomy" id="3138529"/>
    <lineage>
        <taxon>Viruses</taxon>
    </lineage>
</organism>
<evidence type="ECO:0000313" key="1">
    <source>
        <dbReference type="EMBL" id="XAI71191.1"/>
    </source>
</evidence>
<gene>
    <name evidence="1" type="ORF">Cygsa01_00145</name>
</gene>